<dbReference type="PANTHER" id="PTHR22946:SF9">
    <property type="entry name" value="POLYKETIDE TRANSFERASE AF380"/>
    <property type="match status" value="1"/>
</dbReference>
<dbReference type="GO" id="GO:0052689">
    <property type="term" value="F:carboxylic ester hydrolase activity"/>
    <property type="evidence" value="ECO:0007669"/>
    <property type="project" value="UniProtKB-ARBA"/>
</dbReference>
<dbReference type="STRING" id="1518501.CQ10_35125"/>
<evidence type="ECO:0000259" key="2">
    <source>
        <dbReference type="Pfam" id="PF01738"/>
    </source>
</evidence>
<gene>
    <name evidence="3" type="ORF">CP49_16300</name>
</gene>
<keyword evidence="4" id="KW-1185">Reference proteome</keyword>
<dbReference type="Gene3D" id="3.40.50.1820">
    <property type="entry name" value="alpha/beta hydrolase"/>
    <property type="match status" value="1"/>
</dbReference>
<dbReference type="InterPro" id="IPR029058">
    <property type="entry name" value="AB_hydrolase_fold"/>
</dbReference>
<organism evidence="3 4">
    <name type="scientific">Bradyrhizobium valentinum</name>
    <dbReference type="NCBI Taxonomy" id="1518501"/>
    <lineage>
        <taxon>Bacteria</taxon>
        <taxon>Pseudomonadati</taxon>
        <taxon>Pseudomonadota</taxon>
        <taxon>Alphaproteobacteria</taxon>
        <taxon>Hyphomicrobiales</taxon>
        <taxon>Nitrobacteraceae</taxon>
        <taxon>Bradyrhizobium</taxon>
    </lineage>
</organism>
<evidence type="ECO:0000313" key="3">
    <source>
        <dbReference type="EMBL" id="KRQ90417.1"/>
    </source>
</evidence>
<dbReference type="Proteomes" id="UP000051913">
    <property type="component" value="Unassembled WGS sequence"/>
</dbReference>
<dbReference type="EMBL" id="LLXX01000236">
    <property type="protein sequence ID" value="KRQ90417.1"/>
    <property type="molecule type" value="Genomic_DNA"/>
</dbReference>
<dbReference type="Pfam" id="PF01738">
    <property type="entry name" value="DLH"/>
    <property type="match status" value="1"/>
</dbReference>
<protein>
    <submittedName>
        <fullName evidence="3">Dienelactone hydrolase</fullName>
    </submittedName>
</protein>
<dbReference type="RefSeq" id="WP_057855737.1">
    <property type="nucleotide sequence ID" value="NZ_LLXX01000236.1"/>
</dbReference>
<dbReference type="InterPro" id="IPR002925">
    <property type="entry name" value="Dienelactn_hydro"/>
</dbReference>
<evidence type="ECO:0000313" key="4">
    <source>
        <dbReference type="Proteomes" id="UP000051913"/>
    </source>
</evidence>
<dbReference type="PANTHER" id="PTHR22946">
    <property type="entry name" value="DIENELACTONE HYDROLASE DOMAIN-CONTAINING PROTEIN-RELATED"/>
    <property type="match status" value="1"/>
</dbReference>
<reference evidence="3 4" key="1">
    <citation type="submission" date="2014-03" db="EMBL/GenBank/DDBJ databases">
        <title>Bradyrhizobium valentinum sp. nov., isolated from effective nodules of Lupinus mariae-josephae, a lupine endemic of basic-lime soils in Eastern Spain.</title>
        <authorList>
            <person name="Duran D."/>
            <person name="Rey L."/>
            <person name="Navarro A."/>
            <person name="Busquets A."/>
            <person name="Imperial J."/>
            <person name="Ruiz-Argueso T."/>
        </authorList>
    </citation>
    <scope>NUCLEOTIDE SEQUENCE [LARGE SCALE GENOMIC DNA]</scope>
    <source>
        <strain evidence="3 4">LmjM3</strain>
    </source>
</reference>
<name>A0A0R3KM44_9BRAD</name>
<accession>A0A0R3KM44</accession>
<dbReference type="InterPro" id="IPR050261">
    <property type="entry name" value="FrsA_esterase"/>
</dbReference>
<keyword evidence="1 3" id="KW-0378">Hydrolase</keyword>
<evidence type="ECO:0000256" key="1">
    <source>
        <dbReference type="ARBA" id="ARBA00022801"/>
    </source>
</evidence>
<feature type="domain" description="Dienelactone hydrolase" evidence="2">
    <location>
        <begin position="49"/>
        <end position="261"/>
    </location>
</feature>
<dbReference type="SUPFAM" id="SSF53474">
    <property type="entry name" value="alpha/beta-Hydrolases"/>
    <property type="match status" value="1"/>
</dbReference>
<comment type="caution">
    <text evidence="3">The sequence shown here is derived from an EMBL/GenBank/DDBJ whole genome shotgun (WGS) entry which is preliminary data.</text>
</comment>
<dbReference type="OrthoDB" id="7839439at2"/>
<proteinExistence type="predicted"/>
<dbReference type="AlphaFoldDB" id="A0A0R3KM44"/>
<sequence>MLRYLLRVLVVYTVAILLPAVAVFADDRPADQTIQEEVWAIPVTLPTIAYVVRPVGKGPFPLVVMNHGVSMNQRERGFFPLVEFRDAAMWFARRGYMVVAPTGSGYGAAALDSPERGLYSLFFSKVGSCDNPNFRDAGRAVALIDKWIIEYMTDQKLIVPDNVIVVGQSAGGWAAIALSSENLPAVRAIVAFAAGRGGRVGGKPNNNCAPDKLVAATGEFGRTARTPMLWIYIENDTFFGPELSRRMHEAYTGAGGNAEYHLLSPFGNEGHFLVSSPDSLPMWAPLVGAFLDKRR</sequence>